<dbReference type="CDD" id="cd00075">
    <property type="entry name" value="HATPase"/>
    <property type="match status" value="1"/>
</dbReference>
<dbReference type="PROSITE" id="PS50885">
    <property type="entry name" value="HAMP"/>
    <property type="match status" value="1"/>
</dbReference>
<evidence type="ECO:0000256" key="5">
    <source>
        <dbReference type="ARBA" id="ARBA00022679"/>
    </source>
</evidence>
<accession>A0A3E0VQ68</accession>
<dbReference type="GO" id="GO:0000155">
    <property type="term" value="F:phosphorelay sensor kinase activity"/>
    <property type="evidence" value="ECO:0007669"/>
    <property type="project" value="InterPro"/>
</dbReference>
<dbReference type="InterPro" id="IPR050428">
    <property type="entry name" value="TCS_sensor_his_kinase"/>
</dbReference>
<dbReference type="Gene3D" id="3.30.565.10">
    <property type="entry name" value="Histidine kinase-like ATPase, C-terminal domain"/>
    <property type="match status" value="1"/>
</dbReference>
<keyword evidence="4" id="KW-0597">Phosphoprotein</keyword>
<evidence type="ECO:0000256" key="6">
    <source>
        <dbReference type="ARBA" id="ARBA00022692"/>
    </source>
</evidence>
<feature type="domain" description="HAMP" evidence="13">
    <location>
        <begin position="194"/>
        <end position="247"/>
    </location>
</feature>
<dbReference type="SMART" id="SM00304">
    <property type="entry name" value="HAMP"/>
    <property type="match status" value="1"/>
</dbReference>
<comment type="catalytic activity">
    <reaction evidence="1">
        <text>ATP + protein L-histidine = ADP + protein N-phospho-L-histidine.</text>
        <dbReference type="EC" id="2.7.13.3"/>
    </reaction>
</comment>
<dbReference type="SMART" id="SM00388">
    <property type="entry name" value="HisKA"/>
    <property type="match status" value="1"/>
</dbReference>
<dbReference type="EC" id="2.7.13.3" evidence="3"/>
<dbReference type="SUPFAM" id="SSF158472">
    <property type="entry name" value="HAMP domain-like"/>
    <property type="match status" value="1"/>
</dbReference>
<evidence type="ECO:0000313" key="15">
    <source>
        <dbReference type="Proteomes" id="UP000256541"/>
    </source>
</evidence>
<evidence type="ECO:0000256" key="2">
    <source>
        <dbReference type="ARBA" id="ARBA00004236"/>
    </source>
</evidence>
<evidence type="ECO:0000256" key="10">
    <source>
        <dbReference type="ARBA" id="ARBA00023136"/>
    </source>
</evidence>
<dbReference type="InterPro" id="IPR003594">
    <property type="entry name" value="HATPase_dom"/>
</dbReference>
<keyword evidence="6 11" id="KW-0812">Transmembrane</keyword>
<keyword evidence="9" id="KW-0902">Two-component regulatory system</keyword>
<dbReference type="Gene3D" id="6.10.340.10">
    <property type="match status" value="1"/>
</dbReference>
<dbReference type="SMART" id="SM00387">
    <property type="entry name" value="HATPase_c"/>
    <property type="match status" value="1"/>
</dbReference>
<dbReference type="InterPro" id="IPR003660">
    <property type="entry name" value="HAMP_dom"/>
</dbReference>
<evidence type="ECO:0000259" key="12">
    <source>
        <dbReference type="PROSITE" id="PS50109"/>
    </source>
</evidence>
<evidence type="ECO:0000256" key="11">
    <source>
        <dbReference type="SAM" id="Phobius"/>
    </source>
</evidence>
<dbReference type="EMBL" id="NBXB01000052">
    <property type="protein sequence ID" value="RFA11769.1"/>
    <property type="molecule type" value="Genomic_DNA"/>
</dbReference>
<feature type="domain" description="Histidine kinase" evidence="12">
    <location>
        <begin position="255"/>
        <end position="464"/>
    </location>
</feature>
<comment type="subcellular location">
    <subcellularLocation>
        <location evidence="2">Cell membrane</location>
    </subcellularLocation>
</comment>
<evidence type="ECO:0000256" key="8">
    <source>
        <dbReference type="ARBA" id="ARBA00022989"/>
    </source>
</evidence>
<evidence type="ECO:0000256" key="1">
    <source>
        <dbReference type="ARBA" id="ARBA00000085"/>
    </source>
</evidence>
<dbReference type="Pfam" id="PF02518">
    <property type="entry name" value="HATPase_c"/>
    <property type="match status" value="1"/>
</dbReference>
<dbReference type="Pfam" id="PF00512">
    <property type="entry name" value="HisKA"/>
    <property type="match status" value="1"/>
</dbReference>
<dbReference type="InterPro" id="IPR004358">
    <property type="entry name" value="Sig_transdc_His_kin-like_C"/>
</dbReference>
<dbReference type="PANTHER" id="PTHR45436:SF5">
    <property type="entry name" value="SENSOR HISTIDINE KINASE TRCS"/>
    <property type="match status" value="1"/>
</dbReference>
<evidence type="ECO:0000256" key="9">
    <source>
        <dbReference type="ARBA" id="ARBA00023012"/>
    </source>
</evidence>
<keyword evidence="8 11" id="KW-1133">Transmembrane helix</keyword>
<dbReference type="PANTHER" id="PTHR45436">
    <property type="entry name" value="SENSOR HISTIDINE KINASE YKOH"/>
    <property type="match status" value="1"/>
</dbReference>
<comment type="caution">
    <text evidence="14">The sequence shown here is derived from an EMBL/GenBank/DDBJ whole genome shotgun (WGS) entry which is preliminary data.</text>
</comment>
<proteinExistence type="predicted"/>
<organism evidence="14 15">
    <name type="scientific">Subtercola boreus</name>
    <dbReference type="NCBI Taxonomy" id="120213"/>
    <lineage>
        <taxon>Bacteria</taxon>
        <taxon>Bacillati</taxon>
        <taxon>Actinomycetota</taxon>
        <taxon>Actinomycetes</taxon>
        <taxon>Micrococcales</taxon>
        <taxon>Microbacteriaceae</taxon>
        <taxon>Subtercola</taxon>
    </lineage>
</organism>
<dbReference type="Gene3D" id="1.10.287.130">
    <property type="match status" value="1"/>
</dbReference>
<dbReference type="GO" id="GO:0005886">
    <property type="term" value="C:plasma membrane"/>
    <property type="evidence" value="ECO:0007669"/>
    <property type="project" value="UniProtKB-SubCell"/>
</dbReference>
<protein>
    <recommendedName>
        <fullName evidence="3">histidine kinase</fullName>
        <ecNumber evidence="3">2.7.13.3</ecNumber>
    </recommendedName>
</protein>
<dbReference type="Proteomes" id="UP000256541">
    <property type="component" value="Unassembled WGS sequence"/>
</dbReference>
<dbReference type="Pfam" id="PF00672">
    <property type="entry name" value="HAMP"/>
    <property type="match status" value="1"/>
</dbReference>
<dbReference type="InterPro" id="IPR036890">
    <property type="entry name" value="HATPase_C_sf"/>
</dbReference>
<name>A0A3E0VQ68_9MICO</name>
<sequence length="468" mass="49852">MSGNGRPRPSRLVRIWRGRTSLRTRVALIAGVAITCAIVGGMSLLYVLQTNSVRQNLDSELRTYAAEIAQTGEGGTWPSPLPQSTLDPAAEAQVIAADGTVLASTRTLAGLPAVYALPIASNQPVRQPAANSTIPASAIVVGTHANVGGASVSIITGTDTGLLDAMTSEFGRHVLIGLPIILVLSMVAVWLIVGRALRPVDVIRRSVDDITSEDLSRRVPEPRIRDEIGQLAATMNEMLARLERSTSRQRRFVADASHELRSPLAAIRTTLEVGLAHPDIAPWPIIAARAAEQSERLETLIQQLLLLAKSDEGKLTDGSREIDIGKLLNRVLASSDTGPISVHTDLAEELTVQGNPQHLERMFRNIIENAIRHTTTAVTITAQHGVGSIVVEIADDGPGIASPDHGRVFERFVRLDTSRDRSSGNSGLGLAIAADITRAHGGSISVLDAPVHGALFVVVLPVRRTPTT</sequence>
<dbReference type="CDD" id="cd06225">
    <property type="entry name" value="HAMP"/>
    <property type="match status" value="1"/>
</dbReference>
<dbReference type="PRINTS" id="PR00344">
    <property type="entry name" value="BCTRLSENSOR"/>
</dbReference>
<evidence type="ECO:0000259" key="13">
    <source>
        <dbReference type="PROSITE" id="PS50885"/>
    </source>
</evidence>
<gene>
    <name evidence="14" type="ORF">B7R22_17855</name>
</gene>
<dbReference type="CDD" id="cd00082">
    <property type="entry name" value="HisKA"/>
    <property type="match status" value="1"/>
</dbReference>
<dbReference type="PROSITE" id="PS50109">
    <property type="entry name" value="HIS_KIN"/>
    <property type="match status" value="1"/>
</dbReference>
<dbReference type="InterPro" id="IPR036097">
    <property type="entry name" value="HisK_dim/P_sf"/>
</dbReference>
<keyword evidence="7" id="KW-0418">Kinase</keyword>
<keyword evidence="5" id="KW-0808">Transferase</keyword>
<evidence type="ECO:0000313" key="14">
    <source>
        <dbReference type="EMBL" id="RFA11769.1"/>
    </source>
</evidence>
<evidence type="ECO:0000256" key="4">
    <source>
        <dbReference type="ARBA" id="ARBA00022553"/>
    </source>
</evidence>
<dbReference type="OrthoDB" id="9786919at2"/>
<evidence type="ECO:0000256" key="3">
    <source>
        <dbReference type="ARBA" id="ARBA00012438"/>
    </source>
</evidence>
<feature type="transmembrane region" description="Helical" evidence="11">
    <location>
        <begin position="174"/>
        <end position="197"/>
    </location>
</feature>
<feature type="transmembrane region" description="Helical" evidence="11">
    <location>
        <begin position="26"/>
        <end position="48"/>
    </location>
</feature>
<dbReference type="AlphaFoldDB" id="A0A3E0VQ68"/>
<dbReference type="SUPFAM" id="SSF47384">
    <property type="entry name" value="Homodimeric domain of signal transducing histidine kinase"/>
    <property type="match status" value="1"/>
</dbReference>
<dbReference type="SUPFAM" id="SSF55874">
    <property type="entry name" value="ATPase domain of HSP90 chaperone/DNA topoisomerase II/histidine kinase"/>
    <property type="match status" value="1"/>
</dbReference>
<reference evidence="14 15" key="1">
    <citation type="submission" date="2017-04" db="EMBL/GenBank/DDBJ databases">
        <title>Comparative genome analysis of Subtercola boreus.</title>
        <authorList>
            <person name="Cho Y.-J."/>
            <person name="Cho A."/>
            <person name="Kim O.-S."/>
            <person name="Lee J.-I."/>
        </authorList>
    </citation>
    <scope>NUCLEOTIDE SEQUENCE [LARGE SCALE GENOMIC DNA]</scope>
    <source>
        <strain evidence="14 15">P27479</strain>
    </source>
</reference>
<dbReference type="InterPro" id="IPR005467">
    <property type="entry name" value="His_kinase_dom"/>
</dbReference>
<evidence type="ECO:0000256" key="7">
    <source>
        <dbReference type="ARBA" id="ARBA00022777"/>
    </source>
</evidence>
<keyword evidence="10 11" id="KW-0472">Membrane</keyword>
<dbReference type="InterPro" id="IPR003661">
    <property type="entry name" value="HisK_dim/P_dom"/>
</dbReference>